<evidence type="ECO:0000313" key="3">
    <source>
        <dbReference type="Proteomes" id="UP000789759"/>
    </source>
</evidence>
<feature type="compositionally biased region" description="Polar residues" evidence="1">
    <location>
        <begin position="34"/>
        <end position="48"/>
    </location>
</feature>
<reference evidence="2" key="1">
    <citation type="submission" date="2021-06" db="EMBL/GenBank/DDBJ databases">
        <authorList>
            <person name="Kallberg Y."/>
            <person name="Tangrot J."/>
            <person name="Rosling A."/>
        </authorList>
    </citation>
    <scope>NUCLEOTIDE SEQUENCE</scope>
    <source>
        <strain evidence="2">FL966</strain>
    </source>
</reference>
<name>A0A9N9E8N0_9GLOM</name>
<keyword evidence="3" id="KW-1185">Reference proteome</keyword>
<dbReference type="EMBL" id="CAJVQA010007949">
    <property type="protein sequence ID" value="CAG8664289.1"/>
    <property type="molecule type" value="Genomic_DNA"/>
</dbReference>
<protein>
    <submittedName>
        <fullName evidence="2">17348_t:CDS:1</fullName>
    </submittedName>
</protein>
<organism evidence="2 3">
    <name type="scientific">Cetraspora pellucida</name>
    <dbReference type="NCBI Taxonomy" id="1433469"/>
    <lineage>
        <taxon>Eukaryota</taxon>
        <taxon>Fungi</taxon>
        <taxon>Fungi incertae sedis</taxon>
        <taxon>Mucoromycota</taxon>
        <taxon>Glomeromycotina</taxon>
        <taxon>Glomeromycetes</taxon>
        <taxon>Diversisporales</taxon>
        <taxon>Gigasporaceae</taxon>
        <taxon>Cetraspora</taxon>
    </lineage>
</organism>
<accession>A0A9N9E8N0</accession>
<feature type="compositionally biased region" description="Basic and acidic residues" evidence="1">
    <location>
        <begin position="73"/>
        <end position="85"/>
    </location>
</feature>
<feature type="region of interest" description="Disordered" evidence="1">
    <location>
        <begin position="33"/>
        <end position="111"/>
    </location>
</feature>
<evidence type="ECO:0000313" key="2">
    <source>
        <dbReference type="EMBL" id="CAG8664289.1"/>
    </source>
</evidence>
<gene>
    <name evidence="2" type="ORF">CPELLU_LOCUS9953</name>
</gene>
<dbReference type="Proteomes" id="UP000789759">
    <property type="component" value="Unassembled WGS sequence"/>
</dbReference>
<evidence type="ECO:0000256" key="1">
    <source>
        <dbReference type="SAM" id="MobiDB-lite"/>
    </source>
</evidence>
<sequence length="111" mass="12446">MLRQQINGGFVIQQEVSQVPVVSTDLKFVCVPPTLSSSSENPAPQQLFSPAPSSPMTSFDYRDSVTPDELDIPEFKQYNKEKYESAKSGNRRRRKPTREECDTASSLDGFV</sequence>
<proteinExistence type="predicted"/>
<dbReference type="AlphaFoldDB" id="A0A9N9E8N0"/>
<dbReference type="OrthoDB" id="5778525at2759"/>
<comment type="caution">
    <text evidence="2">The sequence shown here is derived from an EMBL/GenBank/DDBJ whole genome shotgun (WGS) entry which is preliminary data.</text>
</comment>